<dbReference type="PANTHER" id="PTHR22912">
    <property type="entry name" value="DISULFIDE OXIDOREDUCTASE"/>
    <property type="match status" value="1"/>
</dbReference>
<dbReference type="PRINTS" id="PR00368">
    <property type="entry name" value="FADPNR"/>
</dbReference>
<evidence type="ECO:0000313" key="18">
    <source>
        <dbReference type="Proteomes" id="UP000559598"/>
    </source>
</evidence>
<dbReference type="GO" id="GO:0006103">
    <property type="term" value="P:2-oxoglutarate metabolic process"/>
    <property type="evidence" value="ECO:0007669"/>
    <property type="project" value="TreeGrafter"/>
</dbReference>
<dbReference type="RefSeq" id="WP_183184583.1">
    <property type="nucleotide sequence ID" value="NZ_BMNP01000012.1"/>
</dbReference>
<dbReference type="Pfam" id="PF07992">
    <property type="entry name" value="Pyr_redox_2"/>
    <property type="match status" value="1"/>
</dbReference>
<evidence type="ECO:0000259" key="16">
    <source>
        <dbReference type="Pfam" id="PF07992"/>
    </source>
</evidence>
<feature type="domain" description="FAD/NAD(P)-binding" evidence="16">
    <location>
        <begin position="11"/>
        <end position="325"/>
    </location>
</feature>
<feature type="binding site" evidence="12">
    <location>
        <begin position="181"/>
        <end position="188"/>
    </location>
    <ligand>
        <name>NAD(+)</name>
        <dbReference type="ChEBI" id="CHEBI:57540"/>
    </ligand>
</feature>
<dbReference type="InterPro" id="IPR012999">
    <property type="entry name" value="Pyr_OxRdtase_I_AS"/>
</dbReference>
<dbReference type="PANTHER" id="PTHR22912:SF151">
    <property type="entry name" value="DIHYDROLIPOYL DEHYDROGENASE, MITOCHONDRIAL"/>
    <property type="match status" value="1"/>
</dbReference>
<evidence type="ECO:0000256" key="6">
    <source>
        <dbReference type="ARBA" id="ARBA00023002"/>
    </source>
</evidence>
<evidence type="ECO:0000259" key="15">
    <source>
        <dbReference type="Pfam" id="PF02852"/>
    </source>
</evidence>
<evidence type="ECO:0000313" key="17">
    <source>
        <dbReference type="EMBL" id="MBB4074295.1"/>
    </source>
</evidence>
<comment type="similarity">
    <text evidence="1 14">Belongs to the class-I pyridine nucleotide-disulfide oxidoreductase family.</text>
</comment>
<dbReference type="NCBIfam" id="TIGR01350">
    <property type="entry name" value="lipoamide_DH"/>
    <property type="match status" value="1"/>
</dbReference>
<dbReference type="Pfam" id="PF02852">
    <property type="entry name" value="Pyr_redox_dim"/>
    <property type="match status" value="1"/>
</dbReference>
<dbReference type="InterPro" id="IPR050151">
    <property type="entry name" value="Class-I_Pyr_Nuc-Dis_Oxidored"/>
</dbReference>
<name>A0A840DRQ3_9BACL</name>
<evidence type="ECO:0000256" key="2">
    <source>
        <dbReference type="ARBA" id="ARBA00012608"/>
    </source>
</evidence>
<dbReference type="Gene3D" id="3.30.390.30">
    <property type="match status" value="1"/>
</dbReference>
<keyword evidence="7 12" id="KW-0520">NAD</keyword>
<feature type="binding site" evidence="12">
    <location>
        <position position="56"/>
    </location>
    <ligand>
        <name>FAD</name>
        <dbReference type="ChEBI" id="CHEBI:57692"/>
    </ligand>
</feature>
<comment type="caution">
    <text evidence="17">The sequence shown here is derived from an EMBL/GenBank/DDBJ whole genome shotgun (WGS) entry which is preliminary data.</text>
</comment>
<comment type="cofactor">
    <cofactor evidence="12 14">
        <name>FAD</name>
        <dbReference type="ChEBI" id="CHEBI:57692"/>
    </cofactor>
    <text evidence="12 14">Binds 1 FAD per subunit.</text>
</comment>
<evidence type="ECO:0000256" key="4">
    <source>
        <dbReference type="ARBA" id="ARBA00022630"/>
    </source>
</evidence>
<feature type="active site" description="Proton acceptor" evidence="11">
    <location>
        <position position="442"/>
    </location>
</feature>
<comment type="miscellaneous">
    <text evidence="14">The active site is a redox-active disulfide bond.</text>
</comment>
<keyword evidence="5 12" id="KW-0274">FAD</keyword>
<organism evidence="17 18">
    <name type="scientific">Anoxybacteroides voinovskiense</name>
    <dbReference type="NCBI Taxonomy" id="230470"/>
    <lineage>
        <taxon>Bacteria</taxon>
        <taxon>Bacillati</taxon>
        <taxon>Bacillota</taxon>
        <taxon>Bacilli</taxon>
        <taxon>Bacillales</taxon>
        <taxon>Anoxybacillaceae</taxon>
        <taxon>Anoxybacteroides</taxon>
    </lineage>
</organism>
<dbReference type="EC" id="1.8.1.4" evidence="2 14"/>
<evidence type="ECO:0000256" key="12">
    <source>
        <dbReference type="PIRSR" id="PIRSR000350-3"/>
    </source>
</evidence>
<dbReference type="FunFam" id="3.30.390.30:FF:000001">
    <property type="entry name" value="Dihydrolipoyl dehydrogenase"/>
    <property type="match status" value="1"/>
</dbReference>
<evidence type="ECO:0000256" key="14">
    <source>
        <dbReference type="RuleBase" id="RU003692"/>
    </source>
</evidence>
<keyword evidence="4 14" id="KW-0285">Flavoprotein</keyword>
<dbReference type="InterPro" id="IPR016156">
    <property type="entry name" value="FAD/NAD-linked_Rdtase_dimer_sf"/>
</dbReference>
<dbReference type="InterPro" id="IPR023753">
    <property type="entry name" value="FAD/NAD-binding_dom"/>
</dbReference>
<dbReference type="SUPFAM" id="SSF55424">
    <property type="entry name" value="FAD/NAD-linked reductases, dimerisation (C-terminal) domain"/>
    <property type="match status" value="1"/>
</dbReference>
<accession>A0A840DRQ3</accession>
<reference evidence="17 18" key="1">
    <citation type="submission" date="2020-08" db="EMBL/GenBank/DDBJ databases">
        <title>Genomic Encyclopedia of Type Strains, Phase IV (KMG-IV): sequencing the most valuable type-strain genomes for metagenomic binning, comparative biology and taxonomic classification.</title>
        <authorList>
            <person name="Goeker M."/>
        </authorList>
    </citation>
    <scope>NUCLEOTIDE SEQUENCE [LARGE SCALE GENOMIC DNA]</scope>
    <source>
        <strain evidence="17 18">DSM 17075</strain>
    </source>
</reference>
<dbReference type="InterPro" id="IPR036188">
    <property type="entry name" value="FAD/NAD-bd_sf"/>
</dbReference>
<dbReference type="GO" id="GO:0005737">
    <property type="term" value="C:cytoplasm"/>
    <property type="evidence" value="ECO:0007669"/>
    <property type="project" value="UniProtKB-ARBA"/>
</dbReference>
<proteinExistence type="inferred from homology"/>
<feature type="domain" description="Pyridine nucleotide-disulphide oxidoreductase dimerisation" evidence="15">
    <location>
        <begin position="345"/>
        <end position="452"/>
    </location>
</feature>
<evidence type="ECO:0000256" key="5">
    <source>
        <dbReference type="ARBA" id="ARBA00022827"/>
    </source>
</evidence>
<keyword evidence="6 14" id="KW-0560">Oxidoreductase</keyword>
<evidence type="ECO:0000256" key="3">
    <source>
        <dbReference type="ARBA" id="ARBA00016961"/>
    </source>
</evidence>
<keyword evidence="12" id="KW-0547">Nucleotide-binding</keyword>
<dbReference type="Proteomes" id="UP000559598">
    <property type="component" value="Unassembled WGS sequence"/>
</dbReference>
<protein>
    <recommendedName>
        <fullName evidence="3 14">Dihydrolipoyl dehydrogenase</fullName>
        <ecNumber evidence="2 14">1.8.1.4</ecNumber>
    </recommendedName>
</protein>
<evidence type="ECO:0000256" key="11">
    <source>
        <dbReference type="PIRSR" id="PIRSR000350-2"/>
    </source>
</evidence>
<dbReference type="AlphaFoldDB" id="A0A840DRQ3"/>
<evidence type="ECO:0000256" key="13">
    <source>
        <dbReference type="PIRSR" id="PIRSR000350-4"/>
    </source>
</evidence>
<gene>
    <name evidence="17" type="ORF">GGR02_002061</name>
</gene>
<evidence type="ECO:0000256" key="1">
    <source>
        <dbReference type="ARBA" id="ARBA00007532"/>
    </source>
</evidence>
<keyword evidence="8" id="KW-1015">Disulfide bond</keyword>
<evidence type="ECO:0000256" key="7">
    <source>
        <dbReference type="ARBA" id="ARBA00023027"/>
    </source>
</evidence>
<evidence type="ECO:0000256" key="9">
    <source>
        <dbReference type="ARBA" id="ARBA00023284"/>
    </source>
</evidence>
<feature type="disulfide bond" description="Redox-active" evidence="13">
    <location>
        <begin position="47"/>
        <end position="52"/>
    </location>
</feature>
<dbReference type="InterPro" id="IPR001100">
    <property type="entry name" value="Pyr_nuc-diS_OxRdtase"/>
</dbReference>
<evidence type="ECO:0000256" key="8">
    <source>
        <dbReference type="ARBA" id="ARBA00023157"/>
    </source>
</evidence>
<dbReference type="InterPro" id="IPR004099">
    <property type="entry name" value="Pyr_nucl-diS_OxRdtase_dimer"/>
</dbReference>
<dbReference type="PRINTS" id="PR00411">
    <property type="entry name" value="PNDRDTASEI"/>
</dbReference>
<dbReference type="EMBL" id="JACIDE010000013">
    <property type="protein sequence ID" value="MBB4074295.1"/>
    <property type="molecule type" value="Genomic_DNA"/>
</dbReference>
<dbReference type="SUPFAM" id="SSF51905">
    <property type="entry name" value="FAD/NAD(P)-binding domain"/>
    <property type="match status" value="1"/>
</dbReference>
<feature type="binding site" evidence="12">
    <location>
        <position position="310"/>
    </location>
    <ligand>
        <name>FAD</name>
        <dbReference type="ChEBI" id="CHEBI:57692"/>
    </ligand>
</feature>
<dbReference type="PROSITE" id="PS00076">
    <property type="entry name" value="PYRIDINE_REDOX_1"/>
    <property type="match status" value="1"/>
</dbReference>
<comment type="catalytic activity">
    <reaction evidence="10 14">
        <text>N(6)-[(R)-dihydrolipoyl]-L-lysyl-[protein] + NAD(+) = N(6)-[(R)-lipoyl]-L-lysyl-[protein] + NADH + H(+)</text>
        <dbReference type="Rhea" id="RHEA:15045"/>
        <dbReference type="Rhea" id="RHEA-COMP:10474"/>
        <dbReference type="Rhea" id="RHEA-COMP:10475"/>
        <dbReference type="ChEBI" id="CHEBI:15378"/>
        <dbReference type="ChEBI" id="CHEBI:57540"/>
        <dbReference type="ChEBI" id="CHEBI:57945"/>
        <dbReference type="ChEBI" id="CHEBI:83099"/>
        <dbReference type="ChEBI" id="CHEBI:83100"/>
        <dbReference type="EC" id="1.8.1.4"/>
    </reaction>
</comment>
<dbReference type="Gene3D" id="3.50.50.60">
    <property type="entry name" value="FAD/NAD(P)-binding domain"/>
    <property type="match status" value="2"/>
</dbReference>
<keyword evidence="18" id="KW-1185">Reference proteome</keyword>
<sequence>MVVGELAHERDVVVIGAGPGGYHAAIRAAQLGLSVVLVEKEEVGGVCLNKGCIPSKVFAHAAQSLNQLAHLNDIGVEWTGVSFHLEKLTQYKMKVISQLRQGIEALCKANKIELVKGNASFLAEDRMGVERGDAFDVYRFRYAVIATGASLELPEVSGDRVFHAYSIYEVQEVPEQLLVYGSDYIALEVATSFRALGANVTIILDRESFPFDSSINREWERLLKKMKIKLYKQCRLEQVQPEAHAVCATFTTKAERFTIEGSHLFLSCSWKANIKGLGIERLNVSQTDAGFLAVNRQAQTSIPHIFAVGDVTGGPMSAVKAIKQGKVAAETMAGKAAEVDWTWLPTVVYSNPPIASVGLTEEEAKQQYENVRIGQFPLTGNGYASIVGQKEGLVKVISDAKTEIVLGVHIIGAGAVELISSGAIGLEMVGREEDFSFPLYPHPSVNESLLEAVEALTGKAVHLPPAKKEAVSR</sequence>
<keyword evidence="9 14" id="KW-0676">Redox-active center</keyword>
<dbReference type="PIRSF" id="PIRSF000350">
    <property type="entry name" value="Mercury_reductase_MerA"/>
    <property type="match status" value="1"/>
</dbReference>
<dbReference type="GO" id="GO:0050660">
    <property type="term" value="F:flavin adenine dinucleotide binding"/>
    <property type="evidence" value="ECO:0007669"/>
    <property type="project" value="InterPro"/>
</dbReference>
<dbReference type="GO" id="GO:0004148">
    <property type="term" value="F:dihydrolipoyl dehydrogenase (NADH) activity"/>
    <property type="evidence" value="ECO:0007669"/>
    <property type="project" value="UniProtKB-EC"/>
</dbReference>
<evidence type="ECO:0000256" key="10">
    <source>
        <dbReference type="ARBA" id="ARBA00049187"/>
    </source>
</evidence>
<dbReference type="InterPro" id="IPR006258">
    <property type="entry name" value="Lipoamide_DH"/>
</dbReference>